<reference evidence="3" key="1">
    <citation type="submission" date="2014-03" db="EMBL/GenBank/DDBJ databases">
        <authorList>
            <person name="Aksoy S."/>
            <person name="Warren W."/>
            <person name="Wilson R.K."/>
        </authorList>
    </citation>
    <scope>NUCLEOTIDE SEQUENCE [LARGE SCALE GENOMIC DNA]</scope>
    <source>
        <strain evidence="3">IAEA</strain>
    </source>
</reference>
<keyword evidence="3" id="KW-1185">Reference proteome</keyword>
<evidence type="ECO:0000256" key="1">
    <source>
        <dbReference type="SAM" id="Phobius"/>
    </source>
</evidence>
<keyword evidence="1" id="KW-1133">Transmembrane helix</keyword>
<keyword evidence="1" id="KW-0812">Transmembrane</keyword>
<dbReference type="Proteomes" id="UP000092445">
    <property type="component" value="Unassembled WGS sequence"/>
</dbReference>
<dbReference type="AlphaFoldDB" id="A0A1A9Z1S1"/>
<evidence type="ECO:0000313" key="2">
    <source>
        <dbReference type="EnsemblMetazoa" id="GPAI001052-PA"/>
    </source>
</evidence>
<name>A0A1A9Z1S1_GLOPL</name>
<keyword evidence="1" id="KW-0472">Membrane</keyword>
<dbReference type="VEuPathDB" id="VectorBase:GPAI001052"/>
<organism evidence="2 3">
    <name type="scientific">Glossina pallidipes</name>
    <name type="common">Tsetse fly</name>
    <dbReference type="NCBI Taxonomy" id="7398"/>
    <lineage>
        <taxon>Eukaryota</taxon>
        <taxon>Metazoa</taxon>
        <taxon>Ecdysozoa</taxon>
        <taxon>Arthropoda</taxon>
        <taxon>Hexapoda</taxon>
        <taxon>Insecta</taxon>
        <taxon>Pterygota</taxon>
        <taxon>Neoptera</taxon>
        <taxon>Endopterygota</taxon>
        <taxon>Diptera</taxon>
        <taxon>Brachycera</taxon>
        <taxon>Muscomorpha</taxon>
        <taxon>Hippoboscoidea</taxon>
        <taxon>Glossinidae</taxon>
        <taxon>Glossina</taxon>
    </lineage>
</organism>
<dbReference type="EnsemblMetazoa" id="GPAI001052-RA">
    <property type="protein sequence ID" value="GPAI001052-PA"/>
    <property type="gene ID" value="GPAI001052"/>
</dbReference>
<protein>
    <submittedName>
        <fullName evidence="2">Uncharacterized protein</fullName>
    </submittedName>
</protein>
<reference evidence="2" key="2">
    <citation type="submission" date="2020-05" db="UniProtKB">
        <authorList>
            <consortium name="EnsemblMetazoa"/>
        </authorList>
    </citation>
    <scope>IDENTIFICATION</scope>
    <source>
        <strain evidence="2">IAEA</strain>
    </source>
</reference>
<evidence type="ECO:0000313" key="3">
    <source>
        <dbReference type="Proteomes" id="UP000092445"/>
    </source>
</evidence>
<feature type="transmembrane region" description="Helical" evidence="1">
    <location>
        <begin position="12"/>
        <end position="37"/>
    </location>
</feature>
<sequence>MSSYKYYISVRLARSLVTFGFMSGTQSASSLLALVTLEMRKTEFTRRTYDFVTLEKGLNRRGNDVKKLAIRYLHYHCFAQNIAFNFDQIMCSRLITTSNTSNALLHLTVNASVIMVELCACCVIENAIRI</sequence>
<proteinExistence type="predicted"/>
<accession>A0A1A9Z1S1</accession>